<reference evidence="1" key="1">
    <citation type="submission" date="2021-06" db="EMBL/GenBank/DDBJ databases">
        <title>Parelaphostrongylus tenuis whole genome reference sequence.</title>
        <authorList>
            <person name="Garwood T.J."/>
            <person name="Larsen P.A."/>
            <person name="Fountain-Jones N.M."/>
            <person name="Garbe J.R."/>
            <person name="Macchietto M.G."/>
            <person name="Kania S.A."/>
            <person name="Gerhold R.W."/>
            <person name="Richards J.E."/>
            <person name="Wolf T.M."/>
        </authorList>
    </citation>
    <scope>NUCLEOTIDE SEQUENCE</scope>
    <source>
        <strain evidence="1">MNPRO001-30</strain>
        <tissue evidence="1">Meninges</tissue>
    </source>
</reference>
<gene>
    <name evidence="1" type="ORF">KIN20_023061</name>
</gene>
<organism evidence="1 2">
    <name type="scientific">Parelaphostrongylus tenuis</name>
    <name type="common">Meningeal worm</name>
    <dbReference type="NCBI Taxonomy" id="148309"/>
    <lineage>
        <taxon>Eukaryota</taxon>
        <taxon>Metazoa</taxon>
        <taxon>Ecdysozoa</taxon>
        <taxon>Nematoda</taxon>
        <taxon>Chromadorea</taxon>
        <taxon>Rhabditida</taxon>
        <taxon>Rhabditina</taxon>
        <taxon>Rhabditomorpha</taxon>
        <taxon>Strongyloidea</taxon>
        <taxon>Metastrongylidae</taxon>
        <taxon>Parelaphostrongylus</taxon>
    </lineage>
</organism>
<keyword evidence="2" id="KW-1185">Reference proteome</keyword>
<dbReference type="AlphaFoldDB" id="A0AAD5NBY8"/>
<dbReference type="Proteomes" id="UP001196413">
    <property type="component" value="Unassembled WGS sequence"/>
</dbReference>
<evidence type="ECO:0000313" key="1">
    <source>
        <dbReference type="EMBL" id="KAJ1363239.1"/>
    </source>
</evidence>
<sequence length="63" mass="6856">MPPGQDKEWRIPMIVNVLEQQGRSTRLPDSVISGILGQLMVLVSYESLGCMAAAVNPIPTMES</sequence>
<evidence type="ECO:0000313" key="2">
    <source>
        <dbReference type="Proteomes" id="UP001196413"/>
    </source>
</evidence>
<accession>A0AAD5NBY8</accession>
<comment type="caution">
    <text evidence="1">The sequence shown here is derived from an EMBL/GenBank/DDBJ whole genome shotgun (WGS) entry which is preliminary data.</text>
</comment>
<protein>
    <submittedName>
        <fullName evidence="1">Uncharacterized protein</fullName>
    </submittedName>
</protein>
<proteinExistence type="predicted"/>
<name>A0AAD5NBY8_PARTN</name>
<dbReference type="EMBL" id="JAHQIW010004644">
    <property type="protein sequence ID" value="KAJ1363239.1"/>
    <property type="molecule type" value="Genomic_DNA"/>
</dbReference>